<keyword evidence="4 10" id="KW-0732">Signal</keyword>
<dbReference type="InterPro" id="IPR008754">
    <property type="entry name" value="Peptidase_M43"/>
</dbReference>
<dbReference type="GO" id="GO:0006508">
    <property type="term" value="P:proteolysis"/>
    <property type="evidence" value="ECO:0007669"/>
    <property type="project" value="UniProtKB-KW"/>
</dbReference>
<dbReference type="InterPro" id="IPR024079">
    <property type="entry name" value="MetalloPept_cat_dom_sf"/>
</dbReference>
<dbReference type="GO" id="GO:0046872">
    <property type="term" value="F:metal ion binding"/>
    <property type="evidence" value="ECO:0007669"/>
    <property type="project" value="UniProtKB-KW"/>
</dbReference>
<comment type="caution">
    <text evidence="12">The sequence shown here is derived from an EMBL/GenBank/DDBJ whole genome shotgun (WGS) entry which is preliminary data.</text>
</comment>
<dbReference type="EMBL" id="JACCFS010000001">
    <property type="protein sequence ID" value="NYJ33909.1"/>
    <property type="molecule type" value="Genomic_DNA"/>
</dbReference>
<protein>
    <recommendedName>
        <fullName evidence="11">Peptidase M43 pregnancy-associated plasma-A domain-containing protein</fullName>
    </recommendedName>
</protein>
<evidence type="ECO:0000313" key="12">
    <source>
        <dbReference type="EMBL" id="NYJ33909.1"/>
    </source>
</evidence>
<dbReference type="GO" id="GO:0008237">
    <property type="term" value="F:metallopeptidase activity"/>
    <property type="evidence" value="ECO:0007669"/>
    <property type="project" value="UniProtKB-KW"/>
</dbReference>
<dbReference type="CDD" id="cd04275">
    <property type="entry name" value="ZnMc_pappalysin_like"/>
    <property type="match status" value="1"/>
</dbReference>
<dbReference type="AlphaFoldDB" id="A0A7Z0EL71"/>
<feature type="domain" description="Peptidase M43 pregnancy-associated plasma-A" evidence="11">
    <location>
        <begin position="239"/>
        <end position="321"/>
    </location>
</feature>
<dbReference type="SUPFAM" id="SSF55486">
    <property type="entry name" value="Metalloproteases ('zincins'), catalytic domain"/>
    <property type="match status" value="1"/>
</dbReference>
<comment type="similarity">
    <text evidence="1">Belongs to the peptidase M43B family.</text>
</comment>
<feature type="compositionally biased region" description="Low complexity" evidence="9">
    <location>
        <begin position="64"/>
        <end position="75"/>
    </location>
</feature>
<keyword evidence="6" id="KW-0862">Zinc</keyword>
<evidence type="ECO:0000256" key="5">
    <source>
        <dbReference type="ARBA" id="ARBA00022801"/>
    </source>
</evidence>
<feature type="region of interest" description="Disordered" evidence="9">
    <location>
        <begin position="36"/>
        <end position="75"/>
    </location>
</feature>
<dbReference type="PANTHER" id="PTHR47466:SF1">
    <property type="entry name" value="METALLOPROTEASE MEP1 (AFU_ORTHOLOGUE AFUA_1G07730)-RELATED"/>
    <property type="match status" value="1"/>
</dbReference>
<feature type="compositionally biased region" description="Low complexity" evidence="9">
    <location>
        <begin position="36"/>
        <end position="45"/>
    </location>
</feature>
<sequence>MMGRRLRANTALWSGLVMCGAALTGLVASGLPNTAPTAAGPAASARQDAGEPCPPGMEARLSDPGLPGLVPEGGELTPDQAAAYEEKLRKALEPLRSQDIAPPREVPVVVHVIQAEDGEGRVSDERVRDQIETLNTAYGGRFATGPQTTDTGFRFTLSEITRTADDTWFHRFNDHRTTIRSHLHQGGPETLNLYTADLGPGLLGFSSFPQDYAADPEQDGVVVAHDTLPGGGRERFDLGHTATHEVGHWLGLFHTFQNGCTTPGDYVDDTPYEREAATGCPEGRDTCRTRRGRDPVDNFMNYSDDACMTTFTSGQAERMAQHWAAFRGGDPRALTMTGAAAE</sequence>
<evidence type="ECO:0000259" key="11">
    <source>
        <dbReference type="Pfam" id="PF05572"/>
    </source>
</evidence>
<evidence type="ECO:0000256" key="8">
    <source>
        <dbReference type="ARBA" id="ARBA00023157"/>
    </source>
</evidence>
<evidence type="ECO:0000256" key="10">
    <source>
        <dbReference type="SAM" id="SignalP"/>
    </source>
</evidence>
<evidence type="ECO:0000256" key="4">
    <source>
        <dbReference type="ARBA" id="ARBA00022729"/>
    </source>
</evidence>
<accession>A0A7Z0EL71</accession>
<organism evidence="12 13">
    <name type="scientific">Nocardiopsis aegyptia</name>
    <dbReference type="NCBI Taxonomy" id="220378"/>
    <lineage>
        <taxon>Bacteria</taxon>
        <taxon>Bacillati</taxon>
        <taxon>Actinomycetota</taxon>
        <taxon>Actinomycetes</taxon>
        <taxon>Streptosporangiales</taxon>
        <taxon>Nocardiopsidaceae</taxon>
        <taxon>Nocardiopsis</taxon>
    </lineage>
</organism>
<evidence type="ECO:0000256" key="1">
    <source>
        <dbReference type="ARBA" id="ARBA00008721"/>
    </source>
</evidence>
<keyword evidence="13" id="KW-1185">Reference proteome</keyword>
<evidence type="ECO:0000256" key="7">
    <source>
        <dbReference type="ARBA" id="ARBA00023049"/>
    </source>
</evidence>
<keyword evidence="7" id="KW-0482">Metalloprotease</keyword>
<evidence type="ECO:0000256" key="9">
    <source>
        <dbReference type="SAM" id="MobiDB-lite"/>
    </source>
</evidence>
<dbReference type="Pfam" id="PF05572">
    <property type="entry name" value="Peptidase_M43"/>
    <property type="match status" value="1"/>
</dbReference>
<name>A0A7Z0EL71_9ACTN</name>
<evidence type="ECO:0000256" key="6">
    <source>
        <dbReference type="ARBA" id="ARBA00022833"/>
    </source>
</evidence>
<feature type="signal peptide" evidence="10">
    <location>
        <begin position="1"/>
        <end position="24"/>
    </location>
</feature>
<gene>
    <name evidence="12" type="ORF">HNR10_001790</name>
</gene>
<keyword evidence="3" id="KW-0479">Metal-binding</keyword>
<dbReference type="PANTHER" id="PTHR47466">
    <property type="match status" value="1"/>
</dbReference>
<keyword evidence="2" id="KW-0645">Protease</keyword>
<evidence type="ECO:0000313" key="13">
    <source>
        <dbReference type="Proteomes" id="UP000572051"/>
    </source>
</evidence>
<feature type="chain" id="PRO_5038547425" description="Peptidase M43 pregnancy-associated plasma-A domain-containing protein" evidence="10">
    <location>
        <begin position="25"/>
        <end position="342"/>
    </location>
</feature>
<keyword evidence="5" id="KW-0378">Hydrolase</keyword>
<dbReference type="Proteomes" id="UP000572051">
    <property type="component" value="Unassembled WGS sequence"/>
</dbReference>
<reference evidence="12 13" key="1">
    <citation type="submission" date="2020-07" db="EMBL/GenBank/DDBJ databases">
        <title>Sequencing the genomes of 1000 actinobacteria strains.</title>
        <authorList>
            <person name="Klenk H.-P."/>
        </authorList>
    </citation>
    <scope>NUCLEOTIDE SEQUENCE [LARGE SCALE GENOMIC DNA]</scope>
    <source>
        <strain evidence="12 13">DSM 44442</strain>
    </source>
</reference>
<proteinExistence type="inferred from homology"/>
<dbReference type="Gene3D" id="3.40.390.10">
    <property type="entry name" value="Collagenase (Catalytic Domain)"/>
    <property type="match status" value="1"/>
</dbReference>
<evidence type="ECO:0000256" key="2">
    <source>
        <dbReference type="ARBA" id="ARBA00022670"/>
    </source>
</evidence>
<evidence type="ECO:0000256" key="3">
    <source>
        <dbReference type="ARBA" id="ARBA00022723"/>
    </source>
</evidence>
<keyword evidence="8" id="KW-1015">Disulfide bond</keyword>